<name>A0A0K2W8T9_STASA</name>
<proteinExistence type="predicted"/>
<dbReference type="PANTHER" id="PTHR40051">
    <property type="entry name" value="IG HYPOTHETICAL 15966"/>
    <property type="match status" value="1"/>
</dbReference>
<reference evidence="1" key="1">
    <citation type="journal article" date="2017" name="Antimicrob. Agents Chemother.">
        <title>A Novel erm(44) Gene Variant from a Human Staphylococcus saprophyticus Isolate Confers Resistance to Macrolides and Lincosamides but Not Streptogramins.</title>
        <authorList>
            <person name="Strauss C."/>
            <person name="Hu Y."/>
            <person name="Coates A."/>
            <person name="Perreten V."/>
        </authorList>
    </citation>
    <scope>NUCLEOTIDE SEQUENCE</scope>
    <source>
        <strain evidence="1">N041</strain>
    </source>
</reference>
<accession>A0A0K2W8T9</accession>
<dbReference type="PANTHER" id="PTHR40051:SF1">
    <property type="entry name" value="YOLD-LIKE FAMILY PROTEIN"/>
    <property type="match status" value="1"/>
</dbReference>
<dbReference type="InterPro" id="IPR014962">
    <property type="entry name" value="YolD"/>
</dbReference>
<organism evidence="1">
    <name type="scientific">Staphylococcus saprophyticus</name>
    <dbReference type="NCBI Taxonomy" id="29385"/>
    <lineage>
        <taxon>Bacteria</taxon>
        <taxon>Bacillati</taxon>
        <taxon>Bacillota</taxon>
        <taxon>Bacilli</taxon>
        <taxon>Bacillales</taxon>
        <taxon>Staphylococcaceae</taxon>
        <taxon>Staphylococcus</taxon>
    </lineage>
</organism>
<evidence type="ECO:0000313" key="1">
    <source>
        <dbReference type="EMBL" id="CEG62424.1"/>
    </source>
</evidence>
<dbReference type="AlphaFoldDB" id="A0A0K2W8T9"/>
<dbReference type="Pfam" id="PF08863">
    <property type="entry name" value="YolD"/>
    <property type="match status" value="1"/>
</dbReference>
<evidence type="ECO:0008006" key="2">
    <source>
        <dbReference type="Google" id="ProtNLM"/>
    </source>
</evidence>
<dbReference type="RefSeq" id="WP_048787298.1">
    <property type="nucleotide sequence ID" value="NZ_CBCPIH010000001.1"/>
</dbReference>
<dbReference type="EMBL" id="LN623525">
    <property type="protein sequence ID" value="CEG62424.1"/>
    <property type="molecule type" value="Genomic_DNA"/>
</dbReference>
<sequence length="136" mass="16303">MKIINPNAPDEYKYETDYRNIPREYLNSHIPESRGIVKWQAFKTLPEQYEQLEQYIQDQNKIDRPILDDDQLNDLNNTLIFKMYNDPSIELRYFETGYIKTKVGYIHKVDVHTKTLHMYEDTGMSVLNLKDIVEIK</sequence>
<protein>
    <recommendedName>
        <fullName evidence="2">YolD-like family protein</fullName>
    </recommendedName>
</protein>